<protein>
    <recommendedName>
        <fullName evidence="4">SBP-type domain-containing protein</fullName>
    </recommendedName>
</protein>
<dbReference type="InterPro" id="IPR036893">
    <property type="entry name" value="SBP_sf"/>
</dbReference>
<dbReference type="EMBL" id="GL378395">
    <property type="protein sequence ID" value="EFJ41386.1"/>
    <property type="molecule type" value="Genomic_DNA"/>
</dbReference>
<dbReference type="Proteomes" id="UP000001058">
    <property type="component" value="Unassembled WGS sequence"/>
</dbReference>
<evidence type="ECO:0000313" key="5">
    <source>
        <dbReference type="EMBL" id="EFJ41386.1"/>
    </source>
</evidence>
<dbReference type="PANTHER" id="PTHR31251">
    <property type="entry name" value="SQUAMOSA PROMOTER-BINDING-LIKE PROTEIN 4"/>
    <property type="match status" value="1"/>
</dbReference>
<dbReference type="Gene3D" id="4.10.1100.10">
    <property type="entry name" value="Transcription factor, SBP-box domain"/>
    <property type="match status" value="1"/>
</dbReference>
<keyword evidence="6" id="KW-1185">Reference proteome</keyword>
<dbReference type="KEGG" id="vcn:VOLCADRAFT_48849"/>
<evidence type="ECO:0000256" key="3">
    <source>
        <dbReference type="ARBA" id="ARBA00022833"/>
    </source>
</evidence>
<keyword evidence="2" id="KW-0863">Zinc-finger</keyword>
<dbReference type="GeneID" id="9626943"/>
<reference evidence="5 6" key="1">
    <citation type="journal article" date="2010" name="Science">
        <title>Genomic analysis of organismal complexity in the multicellular green alga Volvox carteri.</title>
        <authorList>
            <person name="Prochnik S.E."/>
            <person name="Umen J."/>
            <person name="Nedelcu A.M."/>
            <person name="Hallmann A."/>
            <person name="Miller S.M."/>
            <person name="Nishii I."/>
            <person name="Ferris P."/>
            <person name="Kuo A."/>
            <person name="Mitros T."/>
            <person name="Fritz-Laylin L.K."/>
            <person name="Hellsten U."/>
            <person name="Chapman J."/>
            <person name="Simakov O."/>
            <person name="Rensing S.A."/>
            <person name="Terry A."/>
            <person name="Pangilinan J."/>
            <person name="Kapitonov V."/>
            <person name="Jurka J."/>
            <person name="Salamov A."/>
            <person name="Shapiro H."/>
            <person name="Schmutz J."/>
            <person name="Grimwood J."/>
            <person name="Lindquist E."/>
            <person name="Lucas S."/>
            <person name="Grigoriev I.V."/>
            <person name="Schmitt R."/>
            <person name="Kirk D."/>
            <person name="Rokhsar D.S."/>
        </authorList>
    </citation>
    <scope>NUCLEOTIDE SEQUENCE [LARGE SCALE GENOMIC DNA]</scope>
    <source>
        <strain evidence="6">f. Nagariensis / Eve</strain>
    </source>
</reference>
<organism evidence="6">
    <name type="scientific">Volvox carteri f. nagariensis</name>
    <dbReference type="NCBI Taxonomy" id="3068"/>
    <lineage>
        <taxon>Eukaryota</taxon>
        <taxon>Viridiplantae</taxon>
        <taxon>Chlorophyta</taxon>
        <taxon>core chlorophytes</taxon>
        <taxon>Chlorophyceae</taxon>
        <taxon>CS clade</taxon>
        <taxon>Chlamydomonadales</taxon>
        <taxon>Volvocaceae</taxon>
        <taxon>Volvox</taxon>
    </lineage>
</organism>
<keyword evidence="1" id="KW-0479">Metal-binding</keyword>
<dbReference type="PANTHER" id="PTHR31251:SF169">
    <property type="entry name" value="SQUAMOSA PROMOTER-BINDING-LIKE PROTEIN 8"/>
    <property type="match status" value="1"/>
</dbReference>
<dbReference type="GO" id="GO:0005634">
    <property type="term" value="C:nucleus"/>
    <property type="evidence" value="ECO:0007669"/>
    <property type="project" value="InterPro"/>
</dbReference>
<feature type="non-terminal residue" evidence="5">
    <location>
        <position position="54"/>
    </location>
</feature>
<evidence type="ECO:0000256" key="2">
    <source>
        <dbReference type="ARBA" id="ARBA00022771"/>
    </source>
</evidence>
<dbReference type="Pfam" id="PF03110">
    <property type="entry name" value="SBP"/>
    <property type="match status" value="1"/>
</dbReference>
<sequence length="54" mass="6216">KIQPYFKRHLVCQSHAVSAAVLIDNVEMRFCQQCAKFERLAAFDGGNRYAKEKV</sequence>
<gene>
    <name evidence="5" type="ORF">VOLCADRAFT_48849</name>
</gene>
<feature type="non-terminal residue" evidence="5">
    <location>
        <position position="1"/>
    </location>
</feature>
<dbReference type="RefSeq" id="XP_002957492.1">
    <property type="nucleotide sequence ID" value="XM_002957446.1"/>
</dbReference>
<dbReference type="SUPFAM" id="SSF103612">
    <property type="entry name" value="SBT domain"/>
    <property type="match status" value="1"/>
</dbReference>
<dbReference type="AlphaFoldDB" id="D8UFS3"/>
<keyword evidence="3" id="KW-0862">Zinc</keyword>
<evidence type="ECO:0000313" key="6">
    <source>
        <dbReference type="Proteomes" id="UP000001058"/>
    </source>
</evidence>
<dbReference type="GO" id="GO:0003677">
    <property type="term" value="F:DNA binding"/>
    <property type="evidence" value="ECO:0007669"/>
    <property type="project" value="InterPro"/>
</dbReference>
<evidence type="ECO:0000259" key="4">
    <source>
        <dbReference type="PROSITE" id="PS51141"/>
    </source>
</evidence>
<accession>D8UFS3</accession>
<feature type="domain" description="SBP-type" evidence="4">
    <location>
        <begin position="1"/>
        <end position="54"/>
    </location>
</feature>
<dbReference type="InParanoid" id="D8UFS3"/>
<evidence type="ECO:0000256" key="1">
    <source>
        <dbReference type="ARBA" id="ARBA00022723"/>
    </source>
</evidence>
<dbReference type="GO" id="GO:0008270">
    <property type="term" value="F:zinc ion binding"/>
    <property type="evidence" value="ECO:0007669"/>
    <property type="project" value="UniProtKB-KW"/>
</dbReference>
<dbReference type="STRING" id="3068.D8UFS3"/>
<name>D8UFS3_VOLCA</name>
<dbReference type="InterPro" id="IPR004333">
    <property type="entry name" value="SBP_dom"/>
</dbReference>
<dbReference type="OrthoDB" id="514967at2759"/>
<proteinExistence type="predicted"/>
<dbReference type="InterPro" id="IPR044817">
    <property type="entry name" value="SBP-like"/>
</dbReference>
<dbReference type="PROSITE" id="PS51141">
    <property type="entry name" value="ZF_SBP"/>
    <property type="match status" value="1"/>
</dbReference>